<dbReference type="Proteomes" id="UP000477680">
    <property type="component" value="Chromosome"/>
</dbReference>
<evidence type="ECO:0000256" key="3">
    <source>
        <dbReference type="ARBA" id="ARBA00023136"/>
    </source>
</evidence>
<reference evidence="6 7" key="1">
    <citation type="submission" date="2020-02" db="EMBL/GenBank/DDBJ databases">
        <title>Genome sequencing for Kineobactrum sp. M2.</title>
        <authorList>
            <person name="Park S.-J."/>
        </authorList>
    </citation>
    <scope>NUCLEOTIDE SEQUENCE [LARGE SCALE GENOMIC DNA]</scope>
    <source>
        <strain evidence="6 7">M2</strain>
    </source>
</reference>
<dbReference type="InterPro" id="IPR036259">
    <property type="entry name" value="MFS_trans_sf"/>
</dbReference>
<dbReference type="Pfam" id="PF07690">
    <property type="entry name" value="MFS_1"/>
    <property type="match status" value="1"/>
</dbReference>
<dbReference type="PANTHER" id="PTHR23546:SF1">
    <property type="entry name" value="MEMBRANE PROTEIN"/>
    <property type="match status" value="1"/>
</dbReference>
<dbReference type="SUPFAM" id="SSF103473">
    <property type="entry name" value="MFS general substrate transporter"/>
    <property type="match status" value="1"/>
</dbReference>
<keyword evidence="2 4" id="KW-1133">Transmembrane helix</keyword>
<sequence length="412" mass="42780">MPDPPPGRDPAVTSSRLSRGQLTVLILALMATGIGQSLVFAILAPLGREVALGELQITSIIASSSLVFALAAPVWGRFSDRVGRKPVIITGLLGYTIGTLLFASVFHLGLLGVVSGLSLWGLLLLARCSQTLVMSATNPASAAYAADHSTSEQRTRTMARLGTANSMGTILGPAVSGVLATLGLLAPLYFAGGLAALAALLVWRQLPPTPKRELGQHHSRVRLRMYDRRVVHLLASGVGLFIGFSAIQQTLGFQLQDKLALSGIQTAQMTGAALMISASFTLLVQLTLMQRLKLRPTQFVRLGLLALLCGAALLAGTSRLPLLAAGMAFLGTGLGLCMPAISAGASLAVNPEEQGAVAGLVSACPAIGFVVGPICAGALYQVHGPLAPLFSAVVFFLVLVMLALHEGRQRSA</sequence>
<feature type="transmembrane region" description="Helical" evidence="4">
    <location>
        <begin position="356"/>
        <end position="380"/>
    </location>
</feature>
<feature type="transmembrane region" description="Helical" evidence="4">
    <location>
        <begin position="22"/>
        <end position="43"/>
    </location>
</feature>
<feature type="transmembrane region" description="Helical" evidence="4">
    <location>
        <begin position="230"/>
        <end position="247"/>
    </location>
</feature>
<keyword evidence="7" id="KW-1185">Reference proteome</keyword>
<feature type="transmembrane region" description="Helical" evidence="4">
    <location>
        <begin position="386"/>
        <end position="404"/>
    </location>
</feature>
<dbReference type="InterPro" id="IPR011701">
    <property type="entry name" value="MFS"/>
</dbReference>
<dbReference type="KEGG" id="kim:G3T16_06025"/>
<dbReference type="AlphaFoldDB" id="A0A6C0TZ01"/>
<dbReference type="CDD" id="cd17325">
    <property type="entry name" value="MFS_MdtG_SLC18_like"/>
    <property type="match status" value="1"/>
</dbReference>
<feature type="transmembrane region" description="Helical" evidence="4">
    <location>
        <begin position="267"/>
        <end position="287"/>
    </location>
</feature>
<evidence type="ECO:0000259" key="5">
    <source>
        <dbReference type="PROSITE" id="PS50850"/>
    </source>
</evidence>
<feature type="transmembrane region" description="Helical" evidence="4">
    <location>
        <begin position="177"/>
        <end position="203"/>
    </location>
</feature>
<feature type="transmembrane region" description="Helical" evidence="4">
    <location>
        <begin position="87"/>
        <end position="114"/>
    </location>
</feature>
<keyword evidence="3 4" id="KW-0472">Membrane</keyword>
<proteinExistence type="predicted"/>
<name>A0A6C0TZ01_9GAMM</name>
<dbReference type="Gene3D" id="1.20.1250.20">
    <property type="entry name" value="MFS general substrate transporter like domains"/>
    <property type="match status" value="1"/>
</dbReference>
<evidence type="ECO:0000313" key="6">
    <source>
        <dbReference type="EMBL" id="QIB65021.1"/>
    </source>
</evidence>
<accession>A0A6C0TZ01</accession>
<dbReference type="PANTHER" id="PTHR23546">
    <property type="entry name" value="TRANSPORT PROTEIN"/>
    <property type="match status" value="1"/>
</dbReference>
<dbReference type="InterPro" id="IPR020846">
    <property type="entry name" value="MFS_dom"/>
</dbReference>
<feature type="transmembrane region" description="Helical" evidence="4">
    <location>
        <begin position="299"/>
        <end position="316"/>
    </location>
</feature>
<feature type="transmembrane region" description="Helical" evidence="4">
    <location>
        <begin position="55"/>
        <end position="75"/>
    </location>
</feature>
<dbReference type="GO" id="GO:0022857">
    <property type="term" value="F:transmembrane transporter activity"/>
    <property type="evidence" value="ECO:0007669"/>
    <property type="project" value="InterPro"/>
</dbReference>
<evidence type="ECO:0000256" key="4">
    <source>
        <dbReference type="SAM" id="Phobius"/>
    </source>
</evidence>
<evidence type="ECO:0000256" key="2">
    <source>
        <dbReference type="ARBA" id="ARBA00022989"/>
    </source>
</evidence>
<dbReference type="EMBL" id="CP048711">
    <property type="protein sequence ID" value="QIB65021.1"/>
    <property type="molecule type" value="Genomic_DNA"/>
</dbReference>
<protein>
    <submittedName>
        <fullName evidence="6">MFS transporter</fullName>
    </submittedName>
</protein>
<feature type="domain" description="Major facilitator superfamily (MFS) profile" evidence="5">
    <location>
        <begin position="21"/>
        <end position="409"/>
    </location>
</feature>
<organism evidence="6 7">
    <name type="scientific">Kineobactrum salinum</name>
    <dbReference type="NCBI Taxonomy" id="2708301"/>
    <lineage>
        <taxon>Bacteria</taxon>
        <taxon>Pseudomonadati</taxon>
        <taxon>Pseudomonadota</taxon>
        <taxon>Gammaproteobacteria</taxon>
        <taxon>Cellvibrionales</taxon>
        <taxon>Halieaceae</taxon>
        <taxon>Kineobactrum</taxon>
    </lineage>
</organism>
<gene>
    <name evidence="6" type="ORF">G3T16_06025</name>
</gene>
<evidence type="ECO:0000313" key="7">
    <source>
        <dbReference type="Proteomes" id="UP000477680"/>
    </source>
</evidence>
<dbReference type="PROSITE" id="PS50850">
    <property type="entry name" value="MFS"/>
    <property type="match status" value="1"/>
</dbReference>
<keyword evidence="1 4" id="KW-0812">Transmembrane</keyword>
<evidence type="ECO:0000256" key="1">
    <source>
        <dbReference type="ARBA" id="ARBA00022692"/>
    </source>
</evidence>
<feature type="transmembrane region" description="Helical" evidence="4">
    <location>
        <begin position="322"/>
        <end position="349"/>
    </location>
</feature>